<evidence type="ECO:0000256" key="3">
    <source>
        <dbReference type="ARBA" id="ARBA00023163"/>
    </source>
</evidence>
<evidence type="ECO:0000313" key="8">
    <source>
        <dbReference type="Proteomes" id="UP001524501"/>
    </source>
</evidence>
<dbReference type="EMBL" id="JANFQF010000011">
    <property type="protein sequence ID" value="MCQ4120373.1"/>
    <property type="molecule type" value="Genomic_DNA"/>
</dbReference>
<dbReference type="Proteomes" id="UP001524501">
    <property type="component" value="Unassembled WGS sequence"/>
</dbReference>
<keyword evidence="3" id="KW-0804">Transcription</keyword>
<evidence type="ECO:0000256" key="4">
    <source>
        <dbReference type="SAM" id="MobiDB-lite"/>
    </source>
</evidence>
<dbReference type="Pfam" id="PF01614">
    <property type="entry name" value="IclR_C"/>
    <property type="match status" value="1"/>
</dbReference>
<dbReference type="InterPro" id="IPR014757">
    <property type="entry name" value="Tscrpt_reg_IclR_C"/>
</dbReference>
<feature type="domain" description="IclR-ED" evidence="6">
    <location>
        <begin position="89"/>
        <end position="268"/>
    </location>
</feature>
<evidence type="ECO:0000259" key="6">
    <source>
        <dbReference type="PROSITE" id="PS51078"/>
    </source>
</evidence>
<feature type="region of interest" description="Disordered" evidence="4">
    <location>
        <begin position="1"/>
        <end position="22"/>
    </location>
</feature>
<dbReference type="Gene3D" id="3.30.450.40">
    <property type="match status" value="1"/>
</dbReference>
<dbReference type="SMART" id="SM00346">
    <property type="entry name" value="HTH_ICLR"/>
    <property type="match status" value="1"/>
</dbReference>
<evidence type="ECO:0000259" key="5">
    <source>
        <dbReference type="PROSITE" id="PS51077"/>
    </source>
</evidence>
<keyword evidence="1" id="KW-0805">Transcription regulation</keyword>
<dbReference type="InterPro" id="IPR036390">
    <property type="entry name" value="WH_DNA-bd_sf"/>
</dbReference>
<dbReference type="PANTHER" id="PTHR30136">
    <property type="entry name" value="HELIX-TURN-HELIX TRANSCRIPTIONAL REGULATOR, ICLR FAMILY"/>
    <property type="match status" value="1"/>
</dbReference>
<comment type="caution">
    <text evidence="7">The sequence shown here is derived from an EMBL/GenBank/DDBJ whole genome shotgun (WGS) entry which is preliminary data.</text>
</comment>
<dbReference type="SUPFAM" id="SSF55781">
    <property type="entry name" value="GAF domain-like"/>
    <property type="match status" value="1"/>
</dbReference>
<gene>
    <name evidence="7" type="ORF">NOF53_14530</name>
</gene>
<dbReference type="InterPro" id="IPR005471">
    <property type="entry name" value="Tscrpt_reg_IclR_N"/>
</dbReference>
<dbReference type="Pfam" id="PF09339">
    <property type="entry name" value="HTH_IclR"/>
    <property type="match status" value="1"/>
</dbReference>
<keyword evidence="2" id="KW-0238">DNA-binding</keyword>
<dbReference type="InterPro" id="IPR036388">
    <property type="entry name" value="WH-like_DNA-bd_sf"/>
</dbReference>
<keyword evidence="8" id="KW-1185">Reference proteome</keyword>
<evidence type="ECO:0000313" key="7">
    <source>
        <dbReference type="EMBL" id="MCQ4120373.1"/>
    </source>
</evidence>
<dbReference type="InterPro" id="IPR029016">
    <property type="entry name" value="GAF-like_dom_sf"/>
</dbReference>
<dbReference type="PANTHER" id="PTHR30136:SF24">
    <property type="entry name" value="HTH-TYPE TRANSCRIPTIONAL REPRESSOR ALLR"/>
    <property type="match status" value="1"/>
</dbReference>
<dbReference type="PROSITE" id="PS51077">
    <property type="entry name" value="HTH_ICLR"/>
    <property type="match status" value="1"/>
</dbReference>
<reference evidence="7 8" key="1">
    <citation type="submission" date="2022-07" db="EMBL/GenBank/DDBJ databases">
        <title>Degradation activity of malathion, p-nitrophenol and potential low-temperature adaptation strategy of Rhodococcus sp. FXJ9.536.</title>
        <authorList>
            <person name="Huang J."/>
            <person name="Huang Y."/>
        </authorList>
    </citation>
    <scope>NUCLEOTIDE SEQUENCE [LARGE SCALE GENOMIC DNA]</scope>
    <source>
        <strain evidence="7 8">FXJ9.536</strain>
    </source>
</reference>
<dbReference type="InterPro" id="IPR050707">
    <property type="entry name" value="HTH_MetabolicPath_Reg"/>
</dbReference>
<dbReference type="Gene3D" id="1.10.10.10">
    <property type="entry name" value="Winged helix-like DNA-binding domain superfamily/Winged helix DNA-binding domain"/>
    <property type="match status" value="1"/>
</dbReference>
<dbReference type="SUPFAM" id="SSF46785">
    <property type="entry name" value="Winged helix' DNA-binding domain"/>
    <property type="match status" value="1"/>
</dbReference>
<proteinExistence type="predicted"/>
<feature type="domain" description="HTH iclR-type" evidence="5">
    <location>
        <begin position="27"/>
        <end position="88"/>
    </location>
</feature>
<dbReference type="PROSITE" id="PS51078">
    <property type="entry name" value="ICLR_ED"/>
    <property type="match status" value="1"/>
</dbReference>
<evidence type="ECO:0000256" key="2">
    <source>
        <dbReference type="ARBA" id="ARBA00023125"/>
    </source>
</evidence>
<organism evidence="7 8">
    <name type="scientific">Rhodococcus tibetensis</name>
    <dbReference type="NCBI Taxonomy" id="2965064"/>
    <lineage>
        <taxon>Bacteria</taxon>
        <taxon>Bacillati</taxon>
        <taxon>Actinomycetota</taxon>
        <taxon>Actinomycetes</taxon>
        <taxon>Mycobacteriales</taxon>
        <taxon>Nocardiaceae</taxon>
        <taxon>Rhodococcus</taxon>
    </lineage>
</organism>
<accession>A0ABT1QFD0</accession>
<protein>
    <submittedName>
        <fullName evidence="7">IclR family transcriptional regulator</fullName>
    </submittedName>
</protein>
<name>A0ABT1QFD0_9NOCA</name>
<sequence length="272" mass="29025">MTSPLSGAARGGRLPPDEPGKSLRVTGSVTIRSLRLLELFTPAAPRLTLSDLARKSGYPLSTVHRLAGDLIEWGALERDSSGRFTVGLKLWEIASLAPRGTMLRELAMPVMEDLSQITRENVQLGVCEGTEVVFVERIAGQKAVPVHTRVGGRFPLTASGIGLALLAYMPADVQEAVLAAPIEKFTERTITDPSVLRRVLAEIRRSEVAISDRQVTMDAVSVAAPIFERPGTAIAAVSLVVSAEGASPSTLVPLVRAAARTISRAVRPRPPL</sequence>
<evidence type="ECO:0000256" key="1">
    <source>
        <dbReference type="ARBA" id="ARBA00023015"/>
    </source>
</evidence>